<reference evidence="1" key="1">
    <citation type="submission" date="2022-11" db="EMBL/GenBank/DDBJ databases">
        <title>Genome Sequence of Boeremia exigua.</title>
        <authorList>
            <person name="Buettner E."/>
        </authorList>
    </citation>
    <scope>NUCLEOTIDE SEQUENCE</scope>
    <source>
        <strain evidence="1">CU02</strain>
    </source>
</reference>
<gene>
    <name evidence="1" type="ORF">OPT61_g1083</name>
</gene>
<sequence>MTEVNSAKKAQGLAGLCSADRNHPASTAAPFSLQRPTSERTPRALQATMTANTTQDAFGRLPTELRINIMKLSPDPYSLRSLAHASPAMSRVLDTYPLEIVEVVFEATVPLQTRRLMGAILRGRFSCFPISLSEAQAVAKTDSNMVTDEMHLYGLNQAAAAVRSLLTSAANVHAWSHTCLRHLIGITMELRPSTLVKMGLGRTRREEFENAESSKDFLPQETGPPSWVEEQRMIRSFWQLQFFRELQGAGHNGHLSNSWSTQELDVLFQSSADSFYDTFRFEREQILTACDFLGAVTSGTIASVEPVHNSIYDLPEIQCIEGSVPRCFCAEPVSFERNKDTFSQGSEHLNITPWAYRFYCAMSSVDGWLDGAPLTLVYSFQSWRKYGFAIWDEKRMVDLGMRHPSRASLGRNIFPYSFRWWSILTEEDLR</sequence>
<accession>A0ACC2IRM0</accession>
<evidence type="ECO:0000313" key="2">
    <source>
        <dbReference type="Proteomes" id="UP001153331"/>
    </source>
</evidence>
<comment type="caution">
    <text evidence="1">The sequence shown here is derived from an EMBL/GenBank/DDBJ whole genome shotgun (WGS) entry which is preliminary data.</text>
</comment>
<dbReference type="Proteomes" id="UP001153331">
    <property type="component" value="Unassembled WGS sequence"/>
</dbReference>
<name>A0ACC2IRM0_9PLEO</name>
<protein>
    <submittedName>
        <fullName evidence="1">Uncharacterized protein</fullName>
    </submittedName>
</protein>
<organism evidence="1 2">
    <name type="scientific">Boeremia exigua</name>
    <dbReference type="NCBI Taxonomy" id="749465"/>
    <lineage>
        <taxon>Eukaryota</taxon>
        <taxon>Fungi</taxon>
        <taxon>Dikarya</taxon>
        <taxon>Ascomycota</taxon>
        <taxon>Pezizomycotina</taxon>
        <taxon>Dothideomycetes</taxon>
        <taxon>Pleosporomycetidae</taxon>
        <taxon>Pleosporales</taxon>
        <taxon>Pleosporineae</taxon>
        <taxon>Didymellaceae</taxon>
        <taxon>Boeremia</taxon>
    </lineage>
</organism>
<proteinExistence type="predicted"/>
<dbReference type="EMBL" id="JAPHNI010000040">
    <property type="protein sequence ID" value="KAJ8117806.1"/>
    <property type="molecule type" value="Genomic_DNA"/>
</dbReference>
<keyword evidence="2" id="KW-1185">Reference proteome</keyword>
<evidence type="ECO:0000313" key="1">
    <source>
        <dbReference type="EMBL" id="KAJ8117806.1"/>
    </source>
</evidence>